<comment type="caution">
    <text evidence="2">The sequence shown here is derived from an EMBL/GenBank/DDBJ whole genome shotgun (WGS) entry which is preliminary data.</text>
</comment>
<sequence>MSGKTLSAARNPPPVPTVGTIMIDEHDRVGEFRGEAHGQWWLRPLKGGTEWTVKPGEAEPVPPDWRLRAKVALANERTAWRRELT</sequence>
<keyword evidence="4" id="KW-1185">Reference proteome</keyword>
<evidence type="ECO:0000256" key="1">
    <source>
        <dbReference type="SAM" id="MobiDB-lite"/>
    </source>
</evidence>
<gene>
    <name evidence="2" type="ORF">PV399_06460</name>
    <name evidence="3" type="ORF">PV666_06315</name>
</gene>
<dbReference type="RefSeq" id="WP_010355378.1">
    <property type="nucleotide sequence ID" value="NZ_BCML01000042.1"/>
</dbReference>
<feature type="region of interest" description="Disordered" evidence="1">
    <location>
        <begin position="1"/>
        <end position="20"/>
    </location>
</feature>
<evidence type="ECO:0000313" key="4">
    <source>
        <dbReference type="Proteomes" id="UP001272987"/>
    </source>
</evidence>
<dbReference type="EMBL" id="JARAWP010000003">
    <property type="protein sequence ID" value="MDX3017495.1"/>
    <property type="molecule type" value="Genomic_DNA"/>
</dbReference>
<dbReference type="EMBL" id="JARAWC010000003">
    <property type="protein sequence ID" value="MDX2959361.1"/>
    <property type="molecule type" value="Genomic_DNA"/>
</dbReference>
<evidence type="ECO:0000313" key="5">
    <source>
        <dbReference type="Proteomes" id="UP001282288"/>
    </source>
</evidence>
<protein>
    <submittedName>
        <fullName evidence="2">Uncharacterized protein</fullName>
    </submittedName>
</protein>
<dbReference type="Proteomes" id="UP001282288">
    <property type="component" value="Unassembled WGS sequence"/>
</dbReference>
<organism evidence="2 5">
    <name type="scientific">Streptomyces acidiscabies</name>
    <dbReference type="NCBI Taxonomy" id="42234"/>
    <lineage>
        <taxon>Bacteria</taxon>
        <taxon>Bacillati</taxon>
        <taxon>Actinomycetota</taxon>
        <taxon>Actinomycetes</taxon>
        <taxon>Kitasatosporales</taxon>
        <taxon>Streptomycetaceae</taxon>
        <taxon>Streptomyces</taxon>
    </lineage>
</organism>
<dbReference type="GeneID" id="69806304"/>
<dbReference type="AlphaFoldDB" id="A0AAP6EEM9"/>
<reference evidence="2 4" key="1">
    <citation type="journal article" date="2023" name="Microb. Genom.">
        <title>Mesoterricola silvestris gen. nov., sp. nov., Mesoterricola sediminis sp. nov., Geothrix oryzae sp. nov., Geothrix edaphica sp. nov., Geothrix rubra sp. nov., and Geothrix limicola sp. nov., six novel members of Acidobacteriota isolated from soils.</title>
        <authorList>
            <person name="Weisberg A.J."/>
            <person name="Pearce E."/>
            <person name="Kramer C.G."/>
            <person name="Chang J.H."/>
            <person name="Clarke C.R."/>
        </authorList>
    </citation>
    <scope>NUCLEOTIDE SEQUENCE</scope>
    <source>
        <strain evidence="3 4">NB05-1H</strain>
        <strain evidence="2">NRRL_B-16521</strain>
    </source>
</reference>
<accession>A0AAP6EEM9</accession>
<evidence type="ECO:0000313" key="2">
    <source>
        <dbReference type="EMBL" id="MDX2959361.1"/>
    </source>
</evidence>
<proteinExistence type="predicted"/>
<evidence type="ECO:0000313" key="3">
    <source>
        <dbReference type="EMBL" id="MDX3017495.1"/>
    </source>
</evidence>
<dbReference type="Proteomes" id="UP001272987">
    <property type="component" value="Unassembled WGS sequence"/>
</dbReference>
<name>A0AAP6EEM9_9ACTN</name>